<feature type="compositionally biased region" description="Polar residues" evidence="3">
    <location>
        <begin position="518"/>
        <end position="528"/>
    </location>
</feature>
<feature type="compositionally biased region" description="Basic and acidic residues" evidence="3">
    <location>
        <begin position="125"/>
        <end position="142"/>
    </location>
</feature>
<sequence length="620" mass="66038">MSERASSSSQLQPGRNDPVSATENASSSASSSLPTNNPNNNSTDPLTSDGDVVAQYRELKTKCEALEEALIEHALKDTSDDLQRSNEETAKISEEKNALLQRIEELEKRPQIQALVHSTLSAKPPRVDDGKSIPDATNDSRKRAGTLEQDSRQSKKPRLSTEEAASDANSEPITKTPSVPQNTTGTSIAPVIDPSLTDVSNGASNGNEASASNTTTPSPATPTPPAPSSSMSSNPYAAYLTSSNPYAYYYLQGPPLLPGMHPGLPIAGMPNPRMYMPPPGYPLPTTQNQTPAPSSKTQSPQSDNQARQGQGRPKRLKSHSVTTKNFNIPLVPRDVQGKPMLPLNVGIMTVISLGEVCMREHFHTERYIFPVGYEVTRRYLSTKDKNIEVVYHCSILDGGDGPKFQIIPSDAQELTVIAGTATGAWSNIVRKANAIRNRQHSNSVSGPDFFGLGQNTIKHLIQQLPNANKLRDYVWQNFAEGGPLGGRHAAVVPALPEDYDAAMAMGAYPSDKERNSRRTNQSPDQAGSSKHYPPHLVSPPAPSGPDNSPSGSSTSQPLATQESIPIDPQLTGAEPPSAPITAAQEGATSVFDDGPPGVAEAIATIISALPTSSSSPVADE</sequence>
<organism evidence="4 5">
    <name type="scientific">Marasmius crinis-equi</name>
    <dbReference type="NCBI Taxonomy" id="585013"/>
    <lineage>
        <taxon>Eukaryota</taxon>
        <taxon>Fungi</taxon>
        <taxon>Dikarya</taxon>
        <taxon>Basidiomycota</taxon>
        <taxon>Agaricomycotina</taxon>
        <taxon>Agaricomycetes</taxon>
        <taxon>Agaricomycetidae</taxon>
        <taxon>Agaricales</taxon>
        <taxon>Marasmiineae</taxon>
        <taxon>Marasmiaceae</taxon>
        <taxon>Marasmius</taxon>
    </lineage>
</organism>
<comment type="caution">
    <text evidence="4">The sequence shown here is derived from an EMBL/GenBank/DDBJ whole genome shotgun (WGS) entry which is preliminary data.</text>
</comment>
<evidence type="ECO:0000313" key="4">
    <source>
        <dbReference type="EMBL" id="KAL0579883.1"/>
    </source>
</evidence>
<keyword evidence="5" id="KW-1185">Reference proteome</keyword>
<dbReference type="Pfam" id="PF05964">
    <property type="entry name" value="FYRN"/>
    <property type="match status" value="1"/>
</dbReference>
<feature type="compositionally biased region" description="Polar residues" evidence="3">
    <location>
        <begin position="284"/>
        <end position="308"/>
    </location>
</feature>
<dbReference type="PROSITE" id="PS51542">
    <property type="entry name" value="FYRN"/>
    <property type="match status" value="1"/>
</dbReference>
<feature type="compositionally biased region" description="Low complexity" evidence="3">
    <location>
        <begin position="20"/>
        <end position="48"/>
    </location>
</feature>
<comment type="subcellular location">
    <subcellularLocation>
        <location evidence="1">Nucleus</location>
    </subcellularLocation>
</comment>
<evidence type="ECO:0008006" key="6">
    <source>
        <dbReference type="Google" id="ProtNLM"/>
    </source>
</evidence>
<feature type="compositionally biased region" description="Polar residues" evidence="3">
    <location>
        <begin position="197"/>
        <end position="208"/>
    </location>
</feature>
<dbReference type="InterPro" id="IPR003888">
    <property type="entry name" value="FYrich_N"/>
</dbReference>
<gene>
    <name evidence="4" type="ORF">V5O48_002130</name>
</gene>
<feature type="compositionally biased region" description="Low complexity" evidence="3">
    <location>
        <begin position="544"/>
        <end position="557"/>
    </location>
</feature>
<accession>A0ABR3FWI2</accession>
<dbReference type="Gene3D" id="3.30.160.360">
    <property type="match status" value="1"/>
</dbReference>
<feature type="region of interest" description="Disordered" evidence="3">
    <location>
        <begin position="115"/>
        <end position="233"/>
    </location>
</feature>
<feature type="region of interest" description="Disordered" evidence="3">
    <location>
        <begin position="275"/>
        <end position="322"/>
    </location>
</feature>
<feature type="region of interest" description="Disordered" evidence="3">
    <location>
        <begin position="507"/>
        <end position="597"/>
    </location>
</feature>
<protein>
    <recommendedName>
        <fullName evidence="6">Transforming growth factor beta regulator 1</fullName>
    </recommendedName>
</protein>
<dbReference type="Pfam" id="PF05965">
    <property type="entry name" value="FYRC"/>
    <property type="match status" value="1"/>
</dbReference>
<dbReference type="InterPro" id="IPR003889">
    <property type="entry name" value="FYrich_C"/>
</dbReference>
<dbReference type="PROSITE" id="PS51543">
    <property type="entry name" value="FYRC"/>
    <property type="match status" value="1"/>
</dbReference>
<dbReference type="SMART" id="SM00542">
    <property type="entry name" value="FYRC"/>
    <property type="match status" value="1"/>
</dbReference>
<feature type="region of interest" description="Disordered" evidence="3">
    <location>
        <begin position="74"/>
        <end position="95"/>
    </location>
</feature>
<reference evidence="4 5" key="1">
    <citation type="submission" date="2024-02" db="EMBL/GenBank/DDBJ databases">
        <title>A draft genome for the cacao thread blight pathogen Marasmius crinis-equi.</title>
        <authorList>
            <person name="Cohen S.P."/>
            <person name="Baruah I.K."/>
            <person name="Amoako-Attah I."/>
            <person name="Bukari Y."/>
            <person name="Meinhardt L.W."/>
            <person name="Bailey B.A."/>
        </authorList>
    </citation>
    <scope>NUCLEOTIDE SEQUENCE [LARGE SCALE GENOMIC DNA]</scope>
    <source>
        <strain evidence="4 5">GH-76</strain>
    </source>
</reference>
<feature type="region of interest" description="Disordered" evidence="3">
    <location>
        <begin position="1"/>
        <end position="52"/>
    </location>
</feature>
<feature type="compositionally biased region" description="Polar residues" evidence="3">
    <location>
        <begin position="1"/>
        <end position="13"/>
    </location>
</feature>
<proteinExistence type="predicted"/>
<feature type="compositionally biased region" description="Polar residues" evidence="3">
    <location>
        <begin position="167"/>
        <end position="187"/>
    </location>
</feature>
<evidence type="ECO:0000256" key="2">
    <source>
        <dbReference type="ARBA" id="ARBA00023242"/>
    </source>
</evidence>
<keyword evidence="2" id="KW-0539">Nucleus</keyword>
<evidence type="ECO:0000256" key="1">
    <source>
        <dbReference type="ARBA" id="ARBA00004123"/>
    </source>
</evidence>
<dbReference type="SMART" id="SM00541">
    <property type="entry name" value="FYRN"/>
    <property type="match status" value="1"/>
</dbReference>
<dbReference type="EMBL" id="JBAHYK010000045">
    <property type="protein sequence ID" value="KAL0579883.1"/>
    <property type="molecule type" value="Genomic_DNA"/>
</dbReference>
<feature type="compositionally biased region" description="Low complexity" evidence="3">
    <location>
        <begin position="209"/>
        <end position="218"/>
    </location>
</feature>
<evidence type="ECO:0000313" key="5">
    <source>
        <dbReference type="Proteomes" id="UP001465976"/>
    </source>
</evidence>
<name>A0ABR3FWI2_9AGAR</name>
<evidence type="ECO:0000256" key="3">
    <source>
        <dbReference type="SAM" id="MobiDB-lite"/>
    </source>
</evidence>
<dbReference type="Proteomes" id="UP001465976">
    <property type="component" value="Unassembled WGS sequence"/>
</dbReference>